<keyword evidence="3" id="KW-0804">Transcription</keyword>
<evidence type="ECO:0000256" key="1">
    <source>
        <dbReference type="ARBA" id="ARBA00023015"/>
    </source>
</evidence>
<dbReference type="InterPro" id="IPR018062">
    <property type="entry name" value="HTH_AraC-typ_CS"/>
</dbReference>
<accession>A0ABM9P6G2</accession>
<comment type="caution">
    <text evidence="5">The sequence shown here is derived from an EMBL/GenBank/DDBJ whole genome shotgun (WGS) entry which is preliminary data.</text>
</comment>
<dbReference type="Pfam" id="PF12833">
    <property type="entry name" value="HTH_18"/>
    <property type="match status" value="1"/>
</dbReference>
<dbReference type="PANTHER" id="PTHR46796">
    <property type="entry name" value="HTH-TYPE TRANSCRIPTIONAL ACTIVATOR RHAS-RELATED"/>
    <property type="match status" value="1"/>
</dbReference>
<evidence type="ECO:0000313" key="5">
    <source>
        <dbReference type="EMBL" id="CAL2101171.1"/>
    </source>
</evidence>
<dbReference type="PROSITE" id="PS01124">
    <property type="entry name" value="HTH_ARAC_FAMILY_2"/>
    <property type="match status" value="1"/>
</dbReference>
<dbReference type="InterPro" id="IPR050204">
    <property type="entry name" value="AraC_XylS_family_regulators"/>
</dbReference>
<name>A0ABM9P6G2_9FLAO</name>
<keyword evidence="1" id="KW-0805">Transcription regulation</keyword>
<sequence>MSRIHYKPSKYLSNYIDRYFVCSQNKGLPLILPGTGLELLFHLKDSLSIANEKLSTAHTICPRERLLFDTTNNVNYISVRFHSGAFRHFTNIPHKYIVNHYLTVEDIWGTEGTEFLNRLNDVSTVHKKIQLIDVFLCKQLTKNLNYESVNWNTIIKTLYKNYNTITLPELANHCNLSYRQFERNFKQHFGITPKKFQRIARLQKTVKNVLLSKNKHYLHIALDSGFYDQSHFIKEFKHFSDLKPSEYFVTENFENHFYYKPLN</sequence>
<evidence type="ECO:0000313" key="6">
    <source>
        <dbReference type="Proteomes" id="UP001497527"/>
    </source>
</evidence>
<evidence type="ECO:0000256" key="3">
    <source>
        <dbReference type="ARBA" id="ARBA00023163"/>
    </source>
</evidence>
<reference evidence="5 6" key="1">
    <citation type="submission" date="2024-05" db="EMBL/GenBank/DDBJ databases">
        <authorList>
            <person name="Duchaud E."/>
        </authorList>
    </citation>
    <scope>NUCLEOTIDE SEQUENCE [LARGE SCALE GENOMIC DNA]</scope>
    <source>
        <strain evidence="5">Ena-SAMPLE-TAB-13-05-2024-13:56:06:370-140308</strain>
    </source>
</reference>
<dbReference type="PANTHER" id="PTHR46796:SF13">
    <property type="entry name" value="HTH-TYPE TRANSCRIPTIONAL ACTIVATOR RHAS"/>
    <property type="match status" value="1"/>
</dbReference>
<dbReference type="PROSITE" id="PS00041">
    <property type="entry name" value="HTH_ARAC_FAMILY_1"/>
    <property type="match status" value="1"/>
</dbReference>
<dbReference type="InterPro" id="IPR046532">
    <property type="entry name" value="DUF6597"/>
</dbReference>
<gene>
    <name evidence="5" type="ORF">T190423A01A_110061</name>
</gene>
<evidence type="ECO:0000259" key="4">
    <source>
        <dbReference type="PROSITE" id="PS01124"/>
    </source>
</evidence>
<dbReference type="InterPro" id="IPR009057">
    <property type="entry name" value="Homeodomain-like_sf"/>
</dbReference>
<dbReference type="SUPFAM" id="SSF46689">
    <property type="entry name" value="Homeodomain-like"/>
    <property type="match status" value="2"/>
</dbReference>
<feature type="domain" description="HTH araC/xylS-type" evidence="4">
    <location>
        <begin position="152"/>
        <end position="250"/>
    </location>
</feature>
<dbReference type="Gene3D" id="1.10.10.60">
    <property type="entry name" value="Homeodomain-like"/>
    <property type="match status" value="1"/>
</dbReference>
<keyword evidence="2" id="KW-0238">DNA-binding</keyword>
<evidence type="ECO:0000256" key="2">
    <source>
        <dbReference type="ARBA" id="ARBA00023125"/>
    </source>
</evidence>
<dbReference type="EMBL" id="CAXJIO010000002">
    <property type="protein sequence ID" value="CAL2101171.1"/>
    <property type="molecule type" value="Genomic_DNA"/>
</dbReference>
<proteinExistence type="predicted"/>
<organism evidence="5 6">
    <name type="scientific">Tenacibaculum polynesiense</name>
    <dbReference type="NCBI Taxonomy" id="3137857"/>
    <lineage>
        <taxon>Bacteria</taxon>
        <taxon>Pseudomonadati</taxon>
        <taxon>Bacteroidota</taxon>
        <taxon>Flavobacteriia</taxon>
        <taxon>Flavobacteriales</taxon>
        <taxon>Flavobacteriaceae</taxon>
        <taxon>Tenacibaculum</taxon>
    </lineage>
</organism>
<keyword evidence="6" id="KW-1185">Reference proteome</keyword>
<dbReference type="InterPro" id="IPR018060">
    <property type="entry name" value="HTH_AraC"/>
</dbReference>
<dbReference type="RefSeq" id="WP_348713785.1">
    <property type="nucleotide sequence ID" value="NZ_CAXJIO010000002.1"/>
</dbReference>
<dbReference type="SMART" id="SM00342">
    <property type="entry name" value="HTH_ARAC"/>
    <property type="match status" value="1"/>
</dbReference>
<dbReference type="Proteomes" id="UP001497527">
    <property type="component" value="Unassembled WGS sequence"/>
</dbReference>
<protein>
    <submittedName>
        <fullName evidence="5">AraC family transcriptional regulator</fullName>
    </submittedName>
</protein>
<dbReference type="Pfam" id="PF20240">
    <property type="entry name" value="DUF6597"/>
    <property type="match status" value="1"/>
</dbReference>